<keyword evidence="2 4" id="KW-0560">Oxidoreductase</keyword>
<evidence type="ECO:0000313" key="7">
    <source>
        <dbReference type="EMBL" id="OAE99671.1"/>
    </source>
</evidence>
<dbReference type="GO" id="GO:0047545">
    <property type="term" value="F:(S)-2-hydroxyglutarate dehydrogenase activity"/>
    <property type="evidence" value="ECO:0007669"/>
    <property type="project" value="UniProtKB-ARBA"/>
</dbReference>
<evidence type="ECO:0000256" key="3">
    <source>
        <dbReference type="ARBA" id="ARBA00023027"/>
    </source>
</evidence>
<dbReference type="RefSeq" id="WP_063708313.1">
    <property type="nucleotide sequence ID" value="NZ_LUUB01000118.1"/>
</dbReference>
<evidence type="ECO:0000313" key="8">
    <source>
        <dbReference type="Proteomes" id="UP000076959"/>
    </source>
</evidence>
<evidence type="ECO:0000256" key="2">
    <source>
        <dbReference type="ARBA" id="ARBA00023002"/>
    </source>
</evidence>
<dbReference type="AlphaFoldDB" id="A0A176YB46"/>
<name>A0A176YB46_9BRAD</name>
<dbReference type="InterPro" id="IPR029752">
    <property type="entry name" value="D-isomer_DH_CS1"/>
</dbReference>
<dbReference type="Gene3D" id="3.40.50.720">
    <property type="entry name" value="NAD(P)-binding Rossmann-like Domain"/>
    <property type="match status" value="2"/>
</dbReference>
<dbReference type="Pfam" id="PF02826">
    <property type="entry name" value="2-Hacid_dh_C"/>
    <property type="match status" value="1"/>
</dbReference>
<dbReference type="Proteomes" id="UP000076959">
    <property type="component" value="Unassembled WGS sequence"/>
</dbReference>
<accession>A0A176YB46</accession>
<dbReference type="SUPFAM" id="SSF52283">
    <property type="entry name" value="Formate/glycerate dehydrogenase catalytic domain-like"/>
    <property type="match status" value="1"/>
</dbReference>
<reference evidence="7 8" key="1">
    <citation type="submission" date="2016-03" db="EMBL/GenBank/DDBJ databases">
        <title>Draft Genome Sequence of the Strain BR 10245 (Bradyrhizobium sp.) isolated from nodules of Centrolobium paraense.</title>
        <authorList>
            <person name="Simoes-Araujo J.L.Sr."/>
            <person name="Barauna A.C."/>
            <person name="Silva K."/>
            <person name="Zilli J.E."/>
        </authorList>
    </citation>
    <scope>NUCLEOTIDE SEQUENCE [LARGE SCALE GENOMIC DNA]</scope>
    <source>
        <strain evidence="7 8">BR 10245</strain>
    </source>
</reference>
<dbReference type="InterPro" id="IPR036291">
    <property type="entry name" value="NAD(P)-bd_dom_sf"/>
</dbReference>
<dbReference type="PROSITE" id="PS00671">
    <property type="entry name" value="D_2_HYDROXYACID_DH_3"/>
    <property type="match status" value="1"/>
</dbReference>
<comment type="similarity">
    <text evidence="1 4">Belongs to the D-isomer specific 2-hydroxyacid dehydrogenase family.</text>
</comment>
<evidence type="ECO:0000256" key="4">
    <source>
        <dbReference type="RuleBase" id="RU003719"/>
    </source>
</evidence>
<evidence type="ECO:0000256" key="1">
    <source>
        <dbReference type="ARBA" id="ARBA00005854"/>
    </source>
</evidence>
<proteinExistence type="inferred from homology"/>
<dbReference type="InterPro" id="IPR006140">
    <property type="entry name" value="D-isomer_DH_NAD-bd"/>
</dbReference>
<organism evidence="7 8">
    <name type="scientific">Bradyrhizobium centrolobii</name>
    <dbReference type="NCBI Taxonomy" id="1505087"/>
    <lineage>
        <taxon>Bacteria</taxon>
        <taxon>Pseudomonadati</taxon>
        <taxon>Pseudomonadota</taxon>
        <taxon>Alphaproteobacteria</taxon>
        <taxon>Hyphomicrobiales</taxon>
        <taxon>Nitrobacteraceae</taxon>
        <taxon>Bradyrhizobium</taxon>
    </lineage>
</organism>
<dbReference type="FunFam" id="3.40.50.720:FF:000041">
    <property type="entry name" value="D-3-phosphoglycerate dehydrogenase"/>
    <property type="match status" value="1"/>
</dbReference>
<dbReference type="PROSITE" id="PS00065">
    <property type="entry name" value="D_2_HYDROXYACID_DH_1"/>
    <property type="match status" value="1"/>
</dbReference>
<dbReference type="OrthoDB" id="9793626at2"/>
<dbReference type="PANTHER" id="PTHR43026:SF1">
    <property type="entry name" value="2-HYDROXYACID DEHYDROGENASE HOMOLOG 1-RELATED"/>
    <property type="match status" value="1"/>
</dbReference>
<dbReference type="InterPro" id="IPR058205">
    <property type="entry name" value="D-LDH-like"/>
</dbReference>
<dbReference type="GO" id="GO:0051287">
    <property type="term" value="F:NAD binding"/>
    <property type="evidence" value="ECO:0007669"/>
    <property type="project" value="InterPro"/>
</dbReference>
<dbReference type="GO" id="GO:0006564">
    <property type="term" value="P:L-serine biosynthetic process"/>
    <property type="evidence" value="ECO:0007669"/>
    <property type="project" value="UniProtKB-ARBA"/>
</dbReference>
<dbReference type="EMBL" id="LUUB01000118">
    <property type="protein sequence ID" value="OAE99671.1"/>
    <property type="molecule type" value="Genomic_DNA"/>
</dbReference>
<evidence type="ECO:0000259" key="6">
    <source>
        <dbReference type="Pfam" id="PF02826"/>
    </source>
</evidence>
<dbReference type="PROSITE" id="PS00670">
    <property type="entry name" value="D_2_HYDROXYACID_DH_2"/>
    <property type="match status" value="1"/>
</dbReference>
<dbReference type="GO" id="GO:0004617">
    <property type="term" value="F:phosphoglycerate dehydrogenase activity"/>
    <property type="evidence" value="ECO:0007669"/>
    <property type="project" value="UniProtKB-ARBA"/>
</dbReference>
<dbReference type="InterPro" id="IPR006139">
    <property type="entry name" value="D-isomer_2_OHA_DH_cat_dom"/>
</dbReference>
<keyword evidence="8" id="KW-1185">Reference proteome</keyword>
<evidence type="ECO:0000259" key="5">
    <source>
        <dbReference type="Pfam" id="PF00389"/>
    </source>
</evidence>
<sequence length="337" mass="36796">MNIAMFETEEWERQACARLEPHHRVRCVAEALDARNAAGFSDAEVASPFINSRLDASVLSQFPRLKLIATRSTGYDHIDLHHCATHGIVVSNVPDYGDSTVAEHAFALLLGVARNLVEAVERTRRGRFTQTGLRGFELRDRVIGVVGTGRIGLRVIEIARGFGMNVLAYDLRPDEAAATRLNFAYTTLDQLLSDADVVTLHVPATSGTVRMLSDREFSLMKPGAILINTARGHIVEVEALVRALADGRLRGAGLDVLPQEPLIREEAAIFHQEAVRDANDFKALVANHVLLRFPNVIVTPHNAYNTDAALGRIIATTLANIEAFAQGTPQNVVSAAR</sequence>
<dbReference type="GO" id="GO:0008720">
    <property type="term" value="F:D-lactate dehydrogenase (NAD+) activity"/>
    <property type="evidence" value="ECO:0007669"/>
    <property type="project" value="TreeGrafter"/>
</dbReference>
<feature type="domain" description="D-isomer specific 2-hydroxyacid dehydrogenase NAD-binding" evidence="6">
    <location>
        <begin position="106"/>
        <end position="303"/>
    </location>
</feature>
<gene>
    <name evidence="7" type="ORF">AYJ54_32825</name>
</gene>
<dbReference type="Pfam" id="PF00389">
    <property type="entry name" value="2-Hacid_dh"/>
    <property type="match status" value="1"/>
</dbReference>
<comment type="caution">
    <text evidence="7">The sequence shown here is derived from an EMBL/GenBank/DDBJ whole genome shotgun (WGS) entry which is preliminary data.</text>
</comment>
<dbReference type="CDD" id="cd12187">
    <property type="entry name" value="LDH_like_1"/>
    <property type="match status" value="1"/>
</dbReference>
<protein>
    <submittedName>
        <fullName evidence="7">Hydroxyacid dehydrogenase</fullName>
    </submittedName>
</protein>
<dbReference type="STRING" id="1505087.AYJ54_32825"/>
<feature type="domain" description="D-isomer specific 2-hydroxyacid dehydrogenase catalytic" evidence="5">
    <location>
        <begin position="13"/>
        <end position="333"/>
    </location>
</feature>
<dbReference type="SUPFAM" id="SSF51735">
    <property type="entry name" value="NAD(P)-binding Rossmann-fold domains"/>
    <property type="match status" value="1"/>
</dbReference>
<dbReference type="InterPro" id="IPR029753">
    <property type="entry name" value="D-isomer_DH_CS"/>
</dbReference>
<dbReference type="PANTHER" id="PTHR43026">
    <property type="entry name" value="2-HYDROXYACID DEHYDROGENASE HOMOLOG 1-RELATED"/>
    <property type="match status" value="1"/>
</dbReference>
<keyword evidence="3" id="KW-0520">NAD</keyword>